<sequence>MSDAKRNAMRGAPLKVFVTGASSGIGAALAAEYARRGAVLGLVARRGEALAAFRQSHPDSAISIYPADVRDADALAAAARDFIAQHGLPDIVIANAGVSRGVLTGEGDLATFRDVMDTNYFGMVATFEPFASAMAQARHGTLVGIASVAGVRGLPGSGAYSASKAAALAYLEALRVEMRAFSVPVVTIAPGYIRTPMTAKNPYRMPFLMNADRFAAKAADAIARGTSFAVFPWPMRVAAALLRALPRWVYDRVFEKAPRKPRTASR</sequence>
<dbReference type="PANTHER" id="PTHR44196:SF1">
    <property type="entry name" value="DEHYDROGENASE_REDUCTASE SDR FAMILY MEMBER 7B"/>
    <property type="match status" value="1"/>
</dbReference>
<dbReference type="AlphaFoldDB" id="A0A1G6GWR3"/>
<dbReference type="Gene3D" id="3.40.50.720">
    <property type="entry name" value="NAD(P)-binding Rossmann-like Domain"/>
    <property type="match status" value="1"/>
</dbReference>
<dbReference type="Pfam" id="PF00106">
    <property type="entry name" value="adh_short"/>
    <property type="match status" value="1"/>
</dbReference>
<dbReference type="InterPro" id="IPR020904">
    <property type="entry name" value="Sc_DH/Rdtase_CS"/>
</dbReference>
<evidence type="ECO:0000313" key="5">
    <source>
        <dbReference type="Proteomes" id="UP000198908"/>
    </source>
</evidence>
<dbReference type="GO" id="GO:0016020">
    <property type="term" value="C:membrane"/>
    <property type="evidence" value="ECO:0007669"/>
    <property type="project" value="TreeGrafter"/>
</dbReference>
<dbReference type="Proteomes" id="UP000198908">
    <property type="component" value="Unassembled WGS sequence"/>
</dbReference>
<dbReference type="InterPro" id="IPR002347">
    <property type="entry name" value="SDR_fam"/>
</dbReference>
<keyword evidence="5" id="KW-1185">Reference proteome</keyword>
<evidence type="ECO:0000256" key="3">
    <source>
        <dbReference type="RuleBase" id="RU000363"/>
    </source>
</evidence>
<accession>A0A1G6GWR3</accession>
<dbReference type="PANTHER" id="PTHR44196">
    <property type="entry name" value="DEHYDROGENASE/REDUCTASE SDR FAMILY MEMBER 7B"/>
    <property type="match status" value="1"/>
</dbReference>
<evidence type="ECO:0000256" key="2">
    <source>
        <dbReference type="ARBA" id="ARBA00023002"/>
    </source>
</evidence>
<name>A0A1G6GWR3_9BURK</name>
<evidence type="ECO:0000256" key="1">
    <source>
        <dbReference type="ARBA" id="ARBA00006484"/>
    </source>
</evidence>
<protein>
    <submittedName>
        <fullName evidence="4">Short-chain dehydrogenase</fullName>
    </submittedName>
</protein>
<comment type="similarity">
    <text evidence="1 3">Belongs to the short-chain dehydrogenases/reductases (SDR) family.</text>
</comment>
<dbReference type="EMBL" id="FMYQ01000001">
    <property type="protein sequence ID" value="SDB86467.1"/>
    <property type="molecule type" value="Genomic_DNA"/>
</dbReference>
<dbReference type="PRINTS" id="PR00081">
    <property type="entry name" value="GDHRDH"/>
</dbReference>
<gene>
    <name evidence="4" type="ORF">SAMN05421548_101430</name>
</gene>
<dbReference type="InterPro" id="IPR036291">
    <property type="entry name" value="NAD(P)-bd_dom_sf"/>
</dbReference>
<dbReference type="PROSITE" id="PS00061">
    <property type="entry name" value="ADH_SHORT"/>
    <property type="match status" value="1"/>
</dbReference>
<reference evidence="5" key="1">
    <citation type="submission" date="2016-09" db="EMBL/GenBank/DDBJ databases">
        <authorList>
            <person name="Varghese N."/>
            <person name="Submissions S."/>
        </authorList>
    </citation>
    <scope>NUCLEOTIDE SEQUENCE [LARGE SCALE GENOMIC DNA]</scope>
    <source>
        <strain evidence="5">TNe-862</strain>
    </source>
</reference>
<keyword evidence="2" id="KW-0560">Oxidoreductase</keyword>
<organism evidence="4 5">
    <name type="scientific">Paraburkholderia lycopersici</name>
    <dbReference type="NCBI Taxonomy" id="416944"/>
    <lineage>
        <taxon>Bacteria</taxon>
        <taxon>Pseudomonadati</taxon>
        <taxon>Pseudomonadota</taxon>
        <taxon>Betaproteobacteria</taxon>
        <taxon>Burkholderiales</taxon>
        <taxon>Burkholderiaceae</taxon>
        <taxon>Paraburkholderia</taxon>
    </lineage>
</organism>
<dbReference type="STRING" id="416944.SAMN05421548_101430"/>
<dbReference type="PRINTS" id="PR00080">
    <property type="entry name" value="SDRFAMILY"/>
</dbReference>
<proteinExistence type="inferred from homology"/>
<dbReference type="GO" id="GO:0016491">
    <property type="term" value="F:oxidoreductase activity"/>
    <property type="evidence" value="ECO:0007669"/>
    <property type="project" value="UniProtKB-KW"/>
</dbReference>
<dbReference type="NCBIfam" id="NF005437">
    <property type="entry name" value="PRK07024.1"/>
    <property type="match status" value="1"/>
</dbReference>
<evidence type="ECO:0000313" key="4">
    <source>
        <dbReference type="EMBL" id="SDB86467.1"/>
    </source>
</evidence>
<dbReference type="SUPFAM" id="SSF51735">
    <property type="entry name" value="NAD(P)-binding Rossmann-fold domains"/>
    <property type="match status" value="1"/>
</dbReference>